<dbReference type="PROSITE" id="PS51462">
    <property type="entry name" value="NUDIX"/>
    <property type="match status" value="1"/>
</dbReference>
<evidence type="ECO:0000256" key="3">
    <source>
        <dbReference type="ARBA" id="ARBA00022842"/>
    </source>
</evidence>
<comment type="cofactor">
    <cofactor evidence="1">
        <name>Mg(2+)</name>
        <dbReference type="ChEBI" id="CHEBI:18420"/>
    </cofactor>
</comment>
<dbReference type="InterPro" id="IPR000086">
    <property type="entry name" value="NUDIX_hydrolase_dom"/>
</dbReference>
<accession>A0ABU2H2N5</accession>
<keyword evidence="6" id="KW-1185">Reference proteome</keyword>
<feature type="domain" description="Nudix hydrolase" evidence="4">
    <location>
        <begin position="37"/>
        <end position="168"/>
    </location>
</feature>
<evidence type="ECO:0000256" key="2">
    <source>
        <dbReference type="ARBA" id="ARBA00022801"/>
    </source>
</evidence>
<gene>
    <name evidence="5" type="ORF">RIF23_02335</name>
</gene>
<dbReference type="EC" id="3.6.-.-" evidence="5"/>
<sequence>MGSEPGERTRVRAEVARTDAEMGEVAAGERAFFDSLPRSRGVAAALLYTGDARVLVVKPTYKPGWTLPGGVIEAGESPLAACRRECGEELGFVPALSHLVGVDWMPPHSSPDGRAATAFVFVGHVAHTVVDQVRLPAEELSAVELVVASRLGNYLPPSLLRRVRSCLDAATTPGVTVYLEHGVPVDPAASAGGQSCGGHSASRCW</sequence>
<dbReference type="PANTHER" id="PTHR43046">
    <property type="entry name" value="GDP-MANNOSE MANNOSYL HYDROLASE"/>
    <property type="match status" value="1"/>
</dbReference>
<dbReference type="SUPFAM" id="SSF55811">
    <property type="entry name" value="Nudix"/>
    <property type="match status" value="1"/>
</dbReference>
<dbReference type="PANTHER" id="PTHR43046:SF12">
    <property type="entry name" value="GDP-MANNOSE MANNOSYL HYDROLASE"/>
    <property type="match status" value="1"/>
</dbReference>
<comment type="caution">
    <text evidence="5">The sequence shown here is derived from an EMBL/GenBank/DDBJ whole genome shotgun (WGS) entry which is preliminary data.</text>
</comment>
<protein>
    <submittedName>
        <fullName evidence="5">NUDIX hydrolase</fullName>
        <ecNumber evidence="5">3.6.-.-</ecNumber>
    </submittedName>
</protein>
<keyword evidence="3" id="KW-0460">Magnesium</keyword>
<reference evidence="6" key="1">
    <citation type="submission" date="2023-07" db="EMBL/GenBank/DDBJ databases">
        <title>Novel species in the genus Lipingzhangella isolated from Sambhar Salt Lake.</title>
        <authorList>
            <person name="Jiya N."/>
            <person name="Kajale S."/>
            <person name="Sharma A."/>
        </authorList>
    </citation>
    <scope>NUCLEOTIDE SEQUENCE [LARGE SCALE GENOMIC DNA]</scope>
    <source>
        <strain evidence="6">LS1_29</strain>
    </source>
</reference>
<keyword evidence="2 5" id="KW-0378">Hydrolase</keyword>
<dbReference type="Gene3D" id="3.90.79.10">
    <property type="entry name" value="Nucleoside Triphosphate Pyrophosphohydrolase"/>
    <property type="match status" value="1"/>
</dbReference>
<evidence type="ECO:0000313" key="6">
    <source>
        <dbReference type="Proteomes" id="UP001250214"/>
    </source>
</evidence>
<proteinExistence type="predicted"/>
<dbReference type="GO" id="GO:0016787">
    <property type="term" value="F:hydrolase activity"/>
    <property type="evidence" value="ECO:0007669"/>
    <property type="project" value="UniProtKB-KW"/>
</dbReference>
<dbReference type="Proteomes" id="UP001250214">
    <property type="component" value="Unassembled WGS sequence"/>
</dbReference>
<name>A0ABU2H2N5_9ACTN</name>
<dbReference type="EMBL" id="JAVLVT010000001">
    <property type="protein sequence ID" value="MDS1269130.1"/>
    <property type="molecule type" value="Genomic_DNA"/>
</dbReference>
<evidence type="ECO:0000259" key="4">
    <source>
        <dbReference type="PROSITE" id="PS51462"/>
    </source>
</evidence>
<evidence type="ECO:0000256" key="1">
    <source>
        <dbReference type="ARBA" id="ARBA00001946"/>
    </source>
</evidence>
<dbReference type="RefSeq" id="WP_310910641.1">
    <property type="nucleotide sequence ID" value="NZ_JAVLVT010000001.1"/>
</dbReference>
<dbReference type="Pfam" id="PF00293">
    <property type="entry name" value="NUDIX"/>
    <property type="match status" value="1"/>
</dbReference>
<dbReference type="InterPro" id="IPR015797">
    <property type="entry name" value="NUDIX_hydrolase-like_dom_sf"/>
</dbReference>
<evidence type="ECO:0000313" key="5">
    <source>
        <dbReference type="EMBL" id="MDS1269130.1"/>
    </source>
</evidence>
<dbReference type="CDD" id="cd18876">
    <property type="entry name" value="NUDIX_Hydrolase"/>
    <property type="match status" value="1"/>
</dbReference>
<organism evidence="5 6">
    <name type="scientific">Lipingzhangella rawalii</name>
    <dbReference type="NCBI Taxonomy" id="2055835"/>
    <lineage>
        <taxon>Bacteria</taxon>
        <taxon>Bacillati</taxon>
        <taxon>Actinomycetota</taxon>
        <taxon>Actinomycetes</taxon>
        <taxon>Streptosporangiales</taxon>
        <taxon>Nocardiopsidaceae</taxon>
        <taxon>Lipingzhangella</taxon>
    </lineage>
</organism>